<protein>
    <submittedName>
        <fullName evidence="1">Uncharacterized protein</fullName>
    </submittedName>
</protein>
<gene>
    <name evidence="1" type="ORF">F2P56_033423</name>
</gene>
<comment type="caution">
    <text evidence="1">The sequence shown here is derived from an EMBL/GenBank/DDBJ whole genome shotgun (WGS) entry which is preliminary data.</text>
</comment>
<proteinExistence type="predicted"/>
<dbReference type="EMBL" id="LIHL02000014">
    <property type="protein sequence ID" value="KAF5447907.1"/>
    <property type="molecule type" value="Genomic_DNA"/>
</dbReference>
<name>A0A833WVR0_JUGRE</name>
<sequence>MGSKNRGERFEGDVRLRGLIIRLCSGLDNSGKTTIVLKIKWRGHQHNQSLREAFWNKIYKDEPFRSDRGHDSLSSTSNPCNEASNLLKETTMASVEGDVRHRWPLLKETKMKSEEGDEKRRWPLLKETKMGSRESFGEKIEGRINVILP</sequence>
<dbReference type="Proteomes" id="UP000619265">
    <property type="component" value="Unassembled WGS sequence"/>
</dbReference>
<reference evidence="1" key="2">
    <citation type="submission" date="2020-03" db="EMBL/GenBank/DDBJ databases">
        <title>Walnut 2.0.</title>
        <authorList>
            <person name="Marrano A."/>
            <person name="Britton M."/>
            <person name="Zimin A.V."/>
            <person name="Zaini P.A."/>
            <person name="Workman R."/>
            <person name="Puiu D."/>
            <person name="Bianco L."/>
            <person name="Allen B.J."/>
            <person name="Troggio M."/>
            <person name="Leslie C.A."/>
            <person name="Timp W."/>
            <person name="Dendekar A."/>
            <person name="Salzberg S.L."/>
            <person name="Neale D.B."/>
        </authorList>
    </citation>
    <scope>NUCLEOTIDE SEQUENCE</scope>
    <source>
        <tissue evidence="1">Leaves</tissue>
    </source>
</reference>
<reference evidence="1" key="1">
    <citation type="submission" date="2015-10" db="EMBL/GenBank/DDBJ databases">
        <authorList>
            <person name="Martinez-Garcia P.J."/>
            <person name="Crepeau M.W."/>
            <person name="Puiu D."/>
            <person name="Gonzalez-Ibeas D."/>
            <person name="Whalen J."/>
            <person name="Stevens K."/>
            <person name="Paul R."/>
            <person name="Butterfield T."/>
            <person name="Britton M."/>
            <person name="Reagan R."/>
            <person name="Chakraborty S."/>
            <person name="Walawage S.L."/>
            <person name="Vasquez-Gross H.A."/>
            <person name="Cardeno C."/>
            <person name="Famula R."/>
            <person name="Pratt K."/>
            <person name="Kuruganti S."/>
            <person name="Aradhya M.K."/>
            <person name="Leslie C.A."/>
            <person name="Dandekar A.M."/>
            <person name="Salzberg S.L."/>
            <person name="Wegrzyn J.L."/>
            <person name="Langley C.H."/>
            <person name="Neale D.B."/>
        </authorList>
    </citation>
    <scope>NUCLEOTIDE SEQUENCE</scope>
    <source>
        <tissue evidence="1">Leaves</tissue>
    </source>
</reference>
<evidence type="ECO:0000313" key="1">
    <source>
        <dbReference type="EMBL" id="KAF5447907.1"/>
    </source>
</evidence>
<dbReference type="AlphaFoldDB" id="A0A833WVR0"/>
<accession>A0A833WVR0</accession>
<dbReference type="Gramene" id="Jr14_20760_p1">
    <property type="protein sequence ID" value="cds.Jr14_20760_p1"/>
    <property type="gene ID" value="Jr14_20760"/>
</dbReference>
<evidence type="ECO:0000313" key="2">
    <source>
        <dbReference type="Proteomes" id="UP000619265"/>
    </source>
</evidence>
<organism evidence="1 2">
    <name type="scientific">Juglans regia</name>
    <name type="common">English walnut</name>
    <dbReference type="NCBI Taxonomy" id="51240"/>
    <lineage>
        <taxon>Eukaryota</taxon>
        <taxon>Viridiplantae</taxon>
        <taxon>Streptophyta</taxon>
        <taxon>Embryophyta</taxon>
        <taxon>Tracheophyta</taxon>
        <taxon>Spermatophyta</taxon>
        <taxon>Magnoliopsida</taxon>
        <taxon>eudicotyledons</taxon>
        <taxon>Gunneridae</taxon>
        <taxon>Pentapetalae</taxon>
        <taxon>rosids</taxon>
        <taxon>fabids</taxon>
        <taxon>Fagales</taxon>
        <taxon>Juglandaceae</taxon>
        <taxon>Juglans</taxon>
    </lineage>
</organism>